<feature type="active site" evidence="5">
    <location>
        <position position="272"/>
    </location>
</feature>
<comment type="catalytic activity">
    <reaction evidence="1">
        <text>alpha-D-glucose 6-phosphate = beta-D-glucose 6-phosphate</text>
        <dbReference type="Rhea" id="RHEA:16249"/>
        <dbReference type="ChEBI" id="CHEBI:58225"/>
        <dbReference type="ChEBI" id="CHEBI:58247"/>
        <dbReference type="EC" id="5.1.3.15"/>
    </reaction>
</comment>
<evidence type="ECO:0000256" key="4">
    <source>
        <dbReference type="PIRNR" id="PIRNR016020"/>
    </source>
</evidence>
<dbReference type="Pfam" id="PF01263">
    <property type="entry name" value="Aldose_epim"/>
    <property type="match status" value="1"/>
</dbReference>
<evidence type="ECO:0000313" key="7">
    <source>
        <dbReference type="Proteomes" id="UP000625316"/>
    </source>
</evidence>
<dbReference type="EC" id="5.1.3.15" evidence="4"/>
<dbReference type="SUPFAM" id="SSF74650">
    <property type="entry name" value="Galactose mutarotase-like"/>
    <property type="match status" value="1"/>
</dbReference>
<dbReference type="GO" id="GO:0030246">
    <property type="term" value="F:carbohydrate binding"/>
    <property type="evidence" value="ECO:0007669"/>
    <property type="project" value="UniProtKB-UniRule"/>
</dbReference>
<feature type="active site" evidence="5">
    <location>
        <position position="169"/>
    </location>
</feature>
<dbReference type="GO" id="GO:0047938">
    <property type="term" value="F:glucose-6-phosphate 1-epimerase activity"/>
    <property type="evidence" value="ECO:0007669"/>
    <property type="project" value="UniProtKB-UniRule"/>
</dbReference>
<reference evidence="6" key="1">
    <citation type="submission" date="2020-10" db="EMBL/GenBank/DDBJ databases">
        <authorList>
            <person name="Castelo-Branco R."/>
            <person name="Eusebio N."/>
            <person name="Adriana R."/>
            <person name="Vieira A."/>
            <person name="Brugerolle De Fraissinette N."/>
            <person name="Rezende De Castro R."/>
            <person name="Schneider M.P."/>
            <person name="Vasconcelos V."/>
            <person name="Leao P.N."/>
        </authorList>
    </citation>
    <scope>NUCLEOTIDE SEQUENCE</scope>
    <source>
        <strain evidence="6">LEGE 11480</strain>
    </source>
</reference>
<gene>
    <name evidence="6" type="ORF">IQ266_26970</name>
</gene>
<evidence type="ECO:0000256" key="5">
    <source>
        <dbReference type="PIRSR" id="PIRSR016020-1"/>
    </source>
</evidence>
<keyword evidence="3 4" id="KW-0413">Isomerase</keyword>
<comment type="caution">
    <text evidence="6">The sequence shown here is derived from an EMBL/GenBank/DDBJ whole genome shotgun (WGS) entry which is preliminary data.</text>
</comment>
<dbReference type="GO" id="GO:0005975">
    <property type="term" value="P:carbohydrate metabolic process"/>
    <property type="evidence" value="ECO:0007669"/>
    <property type="project" value="InterPro"/>
</dbReference>
<dbReference type="Gene3D" id="2.70.98.10">
    <property type="match status" value="1"/>
</dbReference>
<dbReference type="EMBL" id="JADEXQ010000186">
    <property type="protein sequence ID" value="MBE9033382.1"/>
    <property type="molecule type" value="Genomic_DNA"/>
</dbReference>
<dbReference type="PANTHER" id="PTHR11122">
    <property type="entry name" value="APOSPORY-ASSOCIATED PROTEIN C-RELATED"/>
    <property type="match status" value="1"/>
</dbReference>
<keyword evidence="7" id="KW-1185">Reference proteome</keyword>
<proteinExistence type="inferred from homology"/>
<organism evidence="6 7">
    <name type="scientific">Romeriopsis navalis LEGE 11480</name>
    <dbReference type="NCBI Taxonomy" id="2777977"/>
    <lineage>
        <taxon>Bacteria</taxon>
        <taxon>Bacillati</taxon>
        <taxon>Cyanobacteriota</taxon>
        <taxon>Cyanophyceae</taxon>
        <taxon>Leptolyngbyales</taxon>
        <taxon>Leptolyngbyaceae</taxon>
        <taxon>Romeriopsis</taxon>
        <taxon>Romeriopsis navalis</taxon>
    </lineage>
</organism>
<dbReference type="RefSeq" id="WP_264328187.1">
    <property type="nucleotide sequence ID" value="NZ_JADEXQ010000186.1"/>
</dbReference>
<protein>
    <recommendedName>
        <fullName evidence="4">Putative glucose-6-phosphate 1-epimerase</fullName>
        <ecNumber evidence="4">5.1.3.15</ecNumber>
    </recommendedName>
</protein>
<dbReference type="Proteomes" id="UP000625316">
    <property type="component" value="Unassembled WGS sequence"/>
</dbReference>
<evidence type="ECO:0000256" key="1">
    <source>
        <dbReference type="ARBA" id="ARBA00001096"/>
    </source>
</evidence>
<dbReference type="InterPro" id="IPR011013">
    <property type="entry name" value="Gal_mutarotase_sf_dom"/>
</dbReference>
<sequence>MTIAQLNTDHAIDGQLKFVEGKGGFPIIEVDNGKAKATISVYGGQVLSFQPTGEAADVMFLSDKAYYAEGKAIKGGIPICWPWFGPDPEGKGRASHGLMRNRMWQVISTAAVADGTQVILGLSDSAETQAIWPQSFKFSIEITVSDTLKVELVTVNTGDQAFPITQALHTYFTIGDIAQTKVIGLGGTEYLDKVDGGKQKAQTGDISISSEVDRVYLNVAPQLTIDDGALGRKINIASTGSKTAIVWNPWSEIAANMADLDDADYKRFVCVETANAANEVIDVAAGSEYRMGAVISVTR</sequence>
<dbReference type="InterPro" id="IPR008183">
    <property type="entry name" value="Aldose_1/G6P_1-epimerase"/>
</dbReference>
<evidence type="ECO:0000256" key="2">
    <source>
        <dbReference type="ARBA" id="ARBA00005866"/>
    </source>
</evidence>
<evidence type="ECO:0000313" key="6">
    <source>
        <dbReference type="EMBL" id="MBE9033382.1"/>
    </source>
</evidence>
<name>A0A928VVR9_9CYAN</name>
<dbReference type="CDD" id="cd09020">
    <property type="entry name" value="D-hex-6-P-epi_like"/>
    <property type="match status" value="1"/>
</dbReference>
<comment type="similarity">
    <text evidence="2 4">Belongs to the glucose-6-phosphate 1-epimerase family.</text>
</comment>
<dbReference type="InterPro" id="IPR025532">
    <property type="entry name" value="G6P_1-epimerase"/>
</dbReference>
<dbReference type="PANTHER" id="PTHR11122:SF13">
    <property type="entry name" value="GLUCOSE-6-PHOSPHATE 1-EPIMERASE"/>
    <property type="match status" value="1"/>
</dbReference>
<dbReference type="PIRSF" id="PIRSF016020">
    <property type="entry name" value="PHexose_mutarotase"/>
    <property type="match status" value="1"/>
</dbReference>
<evidence type="ECO:0000256" key="3">
    <source>
        <dbReference type="ARBA" id="ARBA00023235"/>
    </source>
</evidence>
<dbReference type="InterPro" id="IPR014718">
    <property type="entry name" value="GH-type_carb-bd"/>
</dbReference>
<dbReference type="AlphaFoldDB" id="A0A928VVR9"/>
<accession>A0A928VVR9</accession>